<dbReference type="AlphaFoldDB" id="A0ABD1V7G3"/>
<dbReference type="PANTHER" id="PTHR31672:SF13">
    <property type="entry name" value="F-BOX PROTEIN CPR30-LIKE"/>
    <property type="match status" value="1"/>
</dbReference>
<evidence type="ECO:0000313" key="3">
    <source>
        <dbReference type="Proteomes" id="UP001604336"/>
    </source>
</evidence>
<dbReference type="Pfam" id="PF07734">
    <property type="entry name" value="FBA_1"/>
    <property type="match status" value="1"/>
</dbReference>
<proteinExistence type="predicted"/>
<keyword evidence="3" id="KW-1185">Reference proteome</keyword>
<dbReference type="InterPro" id="IPR006527">
    <property type="entry name" value="F-box-assoc_dom_typ1"/>
</dbReference>
<name>A0ABD1V7G3_9LAMI</name>
<reference evidence="3" key="1">
    <citation type="submission" date="2024-07" db="EMBL/GenBank/DDBJ databases">
        <title>Two chromosome-level genome assemblies of Korean endemic species Abeliophyllum distichum and Forsythia ovata (Oleaceae).</title>
        <authorList>
            <person name="Jang H."/>
        </authorList>
    </citation>
    <scope>NUCLEOTIDE SEQUENCE [LARGE SCALE GENOMIC DNA]</scope>
</reference>
<dbReference type="InterPro" id="IPR001810">
    <property type="entry name" value="F-box_dom"/>
</dbReference>
<protein>
    <submittedName>
        <fullName evidence="2">F-box protein CPR30</fullName>
    </submittedName>
</protein>
<dbReference type="PANTHER" id="PTHR31672">
    <property type="entry name" value="BNACNNG10540D PROTEIN"/>
    <property type="match status" value="1"/>
</dbReference>
<dbReference type="Proteomes" id="UP001604336">
    <property type="component" value="Unassembled WGS sequence"/>
</dbReference>
<dbReference type="Gene3D" id="1.20.1280.50">
    <property type="match status" value="1"/>
</dbReference>
<dbReference type="Pfam" id="PF00646">
    <property type="entry name" value="F-box"/>
    <property type="match status" value="1"/>
</dbReference>
<gene>
    <name evidence="2" type="ORF">Adt_06533</name>
</gene>
<dbReference type="PROSITE" id="PS50181">
    <property type="entry name" value="FBOX"/>
    <property type="match status" value="1"/>
</dbReference>
<feature type="domain" description="F-box" evidence="1">
    <location>
        <begin position="1"/>
        <end position="43"/>
    </location>
</feature>
<dbReference type="SMART" id="SM00256">
    <property type="entry name" value="FBOX"/>
    <property type="match status" value="1"/>
</dbReference>
<sequence length="382" mass="44453">MSNVPDYLLKDILSRLQAKSLLRFRSVSRSWRTLIDSPSFIKIHMERSMKLKMEQSSVEVIHRCNLIKFHSLHLDLLSGDPKRDPEELAHPFGYRYDLDKSVFYTGKYEIHLVGSCNGLLCFVDSAHRIVLWNLAIHKYFELQCSGIELPKFVNRIRFVTYGFGYDSTTDDYKVIRLITAYNKRSLSECLLVELYSLKSDSWTRFEDLEGYAFGVNYGVLLGGALHWLRYQPDLECTIVGFDLTKEEFNLVPCPYLSGKFTLMNLGNFQGCLSLLCQFDEAYSSIMWVMKELGIKESWSMVFIVYIIDIDMRPIDHSKRKRSIFLDKNNNSLQLYNIEDNSYTEALYGLSNGWDDETFCGSIKLWEDMERVKQNSGSDMVYS</sequence>
<dbReference type="InterPro" id="IPR050796">
    <property type="entry name" value="SCF_F-box_component"/>
</dbReference>
<evidence type="ECO:0000313" key="2">
    <source>
        <dbReference type="EMBL" id="KAL2533182.1"/>
    </source>
</evidence>
<dbReference type="CDD" id="cd22157">
    <property type="entry name" value="F-box_AtFBW1-like"/>
    <property type="match status" value="1"/>
</dbReference>
<dbReference type="InterPro" id="IPR017451">
    <property type="entry name" value="F-box-assoc_interact_dom"/>
</dbReference>
<dbReference type="InterPro" id="IPR036047">
    <property type="entry name" value="F-box-like_dom_sf"/>
</dbReference>
<evidence type="ECO:0000259" key="1">
    <source>
        <dbReference type="PROSITE" id="PS50181"/>
    </source>
</evidence>
<comment type="caution">
    <text evidence="2">The sequence shown here is derived from an EMBL/GenBank/DDBJ whole genome shotgun (WGS) entry which is preliminary data.</text>
</comment>
<dbReference type="SUPFAM" id="SSF81383">
    <property type="entry name" value="F-box domain"/>
    <property type="match status" value="1"/>
</dbReference>
<organism evidence="2 3">
    <name type="scientific">Abeliophyllum distichum</name>
    <dbReference type="NCBI Taxonomy" id="126358"/>
    <lineage>
        <taxon>Eukaryota</taxon>
        <taxon>Viridiplantae</taxon>
        <taxon>Streptophyta</taxon>
        <taxon>Embryophyta</taxon>
        <taxon>Tracheophyta</taxon>
        <taxon>Spermatophyta</taxon>
        <taxon>Magnoliopsida</taxon>
        <taxon>eudicotyledons</taxon>
        <taxon>Gunneridae</taxon>
        <taxon>Pentapetalae</taxon>
        <taxon>asterids</taxon>
        <taxon>lamiids</taxon>
        <taxon>Lamiales</taxon>
        <taxon>Oleaceae</taxon>
        <taxon>Forsythieae</taxon>
        <taxon>Abeliophyllum</taxon>
    </lineage>
</organism>
<dbReference type="EMBL" id="JBFOLK010000002">
    <property type="protein sequence ID" value="KAL2533182.1"/>
    <property type="molecule type" value="Genomic_DNA"/>
</dbReference>
<dbReference type="NCBIfam" id="TIGR01640">
    <property type="entry name" value="F_box_assoc_1"/>
    <property type="match status" value="1"/>
</dbReference>
<accession>A0ABD1V7G3</accession>